<evidence type="ECO:0000256" key="1">
    <source>
        <dbReference type="SAM" id="MobiDB-lite"/>
    </source>
</evidence>
<organism evidence="2">
    <name type="scientific">Arundo donax</name>
    <name type="common">Giant reed</name>
    <name type="synonym">Donax arundinaceus</name>
    <dbReference type="NCBI Taxonomy" id="35708"/>
    <lineage>
        <taxon>Eukaryota</taxon>
        <taxon>Viridiplantae</taxon>
        <taxon>Streptophyta</taxon>
        <taxon>Embryophyta</taxon>
        <taxon>Tracheophyta</taxon>
        <taxon>Spermatophyta</taxon>
        <taxon>Magnoliopsida</taxon>
        <taxon>Liliopsida</taxon>
        <taxon>Poales</taxon>
        <taxon>Poaceae</taxon>
        <taxon>PACMAD clade</taxon>
        <taxon>Arundinoideae</taxon>
        <taxon>Arundineae</taxon>
        <taxon>Arundo</taxon>
    </lineage>
</organism>
<accession>A0A0A9GZM4</accession>
<dbReference type="EMBL" id="GBRH01167456">
    <property type="protein sequence ID" value="JAE30440.1"/>
    <property type="molecule type" value="Transcribed_RNA"/>
</dbReference>
<proteinExistence type="predicted"/>
<reference evidence="2" key="1">
    <citation type="submission" date="2014-09" db="EMBL/GenBank/DDBJ databases">
        <authorList>
            <person name="Magalhaes I.L.F."/>
            <person name="Oliveira U."/>
            <person name="Santos F.R."/>
            <person name="Vidigal T.H.D.A."/>
            <person name="Brescovit A.D."/>
            <person name="Santos A.J."/>
        </authorList>
    </citation>
    <scope>NUCLEOTIDE SEQUENCE</scope>
    <source>
        <tissue evidence="2">Shoot tissue taken approximately 20 cm above the soil surface</tissue>
    </source>
</reference>
<name>A0A0A9GZM4_ARUDO</name>
<sequence length="75" mass="8209">MHLYTQYTDMTINLGTNLSGSALDSNHRTPCETSANKQSEVAAAAAPASHSSLSRPHTLKAVVRAEEWQESPVRW</sequence>
<evidence type="ECO:0000313" key="2">
    <source>
        <dbReference type="EMBL" id="JAE30440.1"/>
    </source>
</evidence>
<feature type="compositionally biased region" description="Low complexity" evidence="1">
    <location>
        <begin position="39"/>
        <end position="54"/>
    </location>
</feature>
<dbReference type="AlphaFoldDB" id="A0A0A9GZM4"/>
<reference evidence="2" key="2">
    <citation type="journal article" date="2015" name="Data Brief">
        <title>Shoot transcriptome of the giant reed, Arundo donax.</title>
        <authorList>
            <person name="Barrero R.A."/>
            <person name="Guerrero F.D."/>
            <person name="Moolhuijzen P."/>
            <person name="Goolsby J.A."/>
            <person name="Tidwell J."/>
            <person name="Bellgard S.E."/>
            <person name="Bellgard M.I."/>
        </authorList>
    </citation>
    <scope>NUCLEOTIDE SEQUENCE</scope>
    <source>
        <tissue evidence="2">Shoot tissue taken approximately 20 cm above the soil surface</tissue>
    </source>
</reference>
<protein>
    <submittedName>
        <fullName evidence="2">Uncharacterized protein</fullName>
    </submittedName>
</protein>
<feature type="region of interest" description="Disordered" evidence="1">
    <location>
        <begin position="21"/>
        <end position="57"/>
    </location>
</feature>